<dbReference type="AlphaFoldDB" id="L9ZID2"/>
<sequence>MDRHSLVRPDSVLSSGRPVTARRFGLASSTDAYRFASVRRGYGTDSRGDRSRRRSVTGAGADGAPRSRVLELERTAAGGDGTRAFPPFATGNRSRGPFGTDRRTGPLVAARPRDCGFARYDLSAPRVRDGDSHAERRIRRGDARTNGRLSDGDGLSDAIGRRGKGHSFARAISLERGARGDDCDARDGIEQRHAVRTVTLDLEEPAAVRCRHRTRSRVSRPEPDGSRNSGRL</sequence>
<dbReference type="Proteomes" id="UP000011511">
    <property type="component" value="Unassembled WGS sequence"/>
</dbReference>
<dbReference type="EMBL" id="AOIK01000030">
    <property type="protein sequence ID" value="ELY85352.1"/>
    <property type="molecule type" value="Genomic_DNA"/>
</dbReference>
<protein>
    <submittedName>
        <fullName evidence="2">Uncharacterized protein</fullName>
    </submittedName>
</protein>
<gene>
    <name evidence="2" type="ORF">C485_12618</name>
</gene>
<proteinExistence type="predicted"/>
<evidence type="ECO:0000313" key="3">
    <source>
        <dbReference type="Proteomes" id="UP000011511"/>
    </source>
</evidence>
<feature type="compositionally biased region" description="Basic and acidic residues" evidence="1">
    <location>
        <begin position="127"/>
        <end position="145"/>
    </location>
</feature>
<keyword evidence="3" id="KW-1185">Reference proteome</keyword>
<evidence type="ECO:0000313" key="2">
    <source>
        <dbReference type="EMBL" id="ELY85352.1"/>
    </source>
</evidence>
<comment type="caution">
    <text evidence="2">The sequence shown here is derived from an EMBL/GenBank/DDBJ whole genome shotgun (WGS) entry which is preliminary data.</text>
</comment>
<name>L9ZID2_NATA2</name>
<evidence type="ECO:0000256" key="1">
    <source>
        <dbReference type="SAM" id="MobiDB-lite"/>
    </source>
</evidence>
<feature type="region of interest" description="Disordered" evidence="1">
    <location>
        <begin position="207"/>
        <end position="232"/>
    </location>
</feature>
<feature type="region of interest" description="Disordered" evidence="1">
    <location>
        <begin position="37"/>
        <end position="107"/>
    </location>
</feature>
<organism evidence="2 3">
    <name type="scientific">Natrinema altunense (strain JCM 12890 / CGMCC 1.3731 / AJ2)</name>
    <dbReference type="NCBI Taxonomy" id="1227494"/>
    <lineage>
        <taxon>Archaea</taxon>
        <taxon>Methanobacteriati</taxon>
        <taxon>Methanobacteriota</taxon>
        <taxon>Stenosarchaea group</taxon>
        <taxon>Halobacteria</taxon>
        <taxon>Halobacteriales</taxon>
        <taxon>Natrialbaceae</taxon>
        <taxon>Natrinema</taxon>
    </lineage>
</organism>
<feature type="compositionally biased region" description="Basic residues" evidence="1">
    <location>
        <begin position="209"/>
        <end position="218"/>
    </location>
</feature>
<feature type="region of interest" description="Disordered" evidence="1">
    <location>
        <begin position="127"/>
        <end position="164"/>
    </location>
</feature>
<reference evidence="2 3" key="1">
    <citation type="journal article" date="2014" name="PLoS Genet.">
        <title>Phylogenetically driven sequencing of extremely halophilic archaea reveals strategies for static and dynamic osmo-response.</title>
        <authorList>
            <person name="Becker E.A."/>
            <person name="Seitzer P.M."/>
            <person name="Tritt A."/>
            <person name="Larsen D."/>
            <person name="Krusor M."/>
            <person name="Yao A.I."/>
            <person name="Wu D."/>
            <person name="Madern D."/>
            <person name="Eisen J.A."/>
            <person name="Darling A.E."/>
            <person name="Facciotti M.T."/>
        </authorList>
    </citation>
    <scope>NUCLEOTIDE SEQUENCE [LARGE SCALE GENOMIC DNA]</scope>
    <source>
        <strain evidence="2 3">JCM 12890</strain>
    </source>
</reference>
<accession>L9ZID2</accession>